<dbReference type="Proteomes" id="UP000886381">
    <property type="component" value="Unassembled WGS sequence"/>
</dbReference>
<dbReference type="InterPro" id="IPR053959">
    <property type="entry name" value="YvlB/LiaX_N"/>
</dbReference>
<dbReference type="Pfam" id="PF22746">
    <property type="entry name" value="SHOCT-like_DUF2089-C"/>
    <property type="match status" value="1"/>
</dbReference>
<dbReference type="AlphaFoldDB" id="A0A7V0LTH7"/>
<evidence type="ECO:0000313" key="2">
    <source>
        <dbReference type="EMBL" id="HDL59937.1"/>
    </source>
</evidence>
<evidence type="ECO:0000259" key="1">
    <source>
        <dbReference type="Pfam" id="PF22746"/>
    </source>
</evidence>
<gene>
    <name evidence="2" type="ORF">ENH14_00615</name>
</gene>
<accession>A0A7V0LTH7</accession>
<organism evidence="2">
    <name type="scientific">candidate division WOR-3 bacterium</name>
    <dbReference type="NCBI Taxonomy" id="2052148"/>
    <lineage>
        <taxon>Bacteria</taxon>
        <taxon>Bacteria division WOR-3</taxon>
    </lineage>
</organism>
<protein>
    <recommendedName>
        <fullName evidence="1">YvlB/LiaX N-terminal domain-containing protein</fullName>
    </recommendedName>
</protein>
<proteinExistence type="predicted"/>
<comment type="caution">
    <text evidence="2">The sequence shown here is derived from an EMBL/GenBank/DDBJ whole genome shotgun (WGS) entry which is preliminary data.</text>
</comment>
<feature type="domain" description="YvlB/LiaX N-terminal" evidence="1">
    <location>
        <begin position="3"/>
        <end position="34"/>
    </location>
</feature>
<reference evidence="2" key="1">
    <citation type="journal article" date="2020" name="mSystems">
        <title>Genome- and Community-Level Interaction Insights into Carbon Utilization and Element Cycling Functions of Hydrothermarchaeota in Hydrothermal Sediment.</title>
        <authorList>
            <person name="Zhou Z."/>
            <person name="Liu Y."/>
            <person name="Xu W."/>
            <person name="Pan J."/>
            <person name="Luo Z.H."/>
            <person name="Li M."/>
        </authorList>
    </citation>
    <scope>NUCLEOTIDE SEQUENCE [LARGE SCALE GENOMIC DNA]</scope>
    <source>
        <strain evidence="2">HyVt-28</strain>
    </source>
</reference>
<dbReference type="EMBL" id="DRDR01000027">
    <property type="protein sequence ID" value="HDL59937.1"/>
    <property type="molecule type" value="Genomic_DNA"/>
</dbReference>
<name>A0A7V0LTH7_UNCW3</name>
<sequence length="117" mass="13368">MKEEILRIMKMVEERKITADEAMKLIEALGEEKEVEKGKFLKILIMESGDKKVSITVPLKLLNLIRKFIPESKMQAKVGNREVNIAELLDSLGDELKGELVNIEDEESGDKVKIWVE</sequence>